<protein>
    <submittedName>
        <fullName evidence="1">Uncharacterized protein</fullName>
    </submittedName>
</protein>
<name>A0A645GRA1_9ZZZZ</name>
<dbReference type="AlphaFoldDB" id="A0A645GRA1"/>
<dbReference type="EMBL" id="VSSQ01079821">
    <property type="protein sequence ID" value="MPN29235.1"/>
    <property type="molecule type" value="Genomic_DNA"/>
</dbReference>
<proteinExistence type="predicted"/>
<organism evidence="1">
    <name type="scientific">bioreactor metagenome</name>
    <dbReference type="NCBI Taxonomy" id="1076179"/>
    <lineage>
        <taxon>unclassified sequences</taxon>
        <taxon>metagenomes</taxon>
        <taxon>ecological metagenomes</taxon>
    </lineage>
</organism>
<reference evidence="1" key="1">
    <citation type="submission" date="2019-08" db="EMBL/GenBank/DDBJ databases">
        <authorList>
            <person name="Kucharzyk K."/>
            <person name="Murdoch R.W."/>
            <person name="Higgins S."/>
            <person name="Loffler F."/>
        </authorList>
    </citation>
    <scope>NUCLEOTIDE SEQUENCE</scope>
</reference>
<evidence type="ECO:0000313" key="1">
    <source>
        <dbReference type="EMBL" id="MPN29235.1"/>
    </source>
</evidence>
<accession>A0A645GRA1</accession>
<sequence>MRFERNGSDKKETKEPIWLNPIKRLICSRLMEQAMRISSPSPPNRLVLNARAMTCTKRRFLLTMSRQYHSEARKYRA</sequence>
<comment type="caution">
    <text evidence="1">The sequence shown here is derived from an EMBL/GenBank/DDBJ whole genome shotgun (WGS) entry which is preliminary data.</text>
</comment>
<gene>
    <name evidence="1" type="ORF">SDC9_176686</name>
</gene>